<reference evidence="1" key="1">
    <citation type="submission" date="2020-11" db="EMBL/GenBank/DDBJ databases">
        <authorList>
            <person name="Koelle M."/>
            <person name="Horta M.A.C."/>
            <person name="Nowrousian M."/>
            <person name="Ohm R.A."/>
            <person name="Benz P."/>
            <person name="Pilgard A."/>
        </authorList>
    </citation>
    <scope>NUCLEOTIDE SEQUENCE</scope>
    <source>
        <strain evidence="1">FPRL280</strain>
    </source>
</reference>
<sequence>MSSSRHNLTRAHTLGVATINNDPSPSDPGAVFIHPPFTDFPYAPKYKDGLTYNLMAANPEWFLDPADFDNVEGGNPTGIRYPSQLEPPRGWCPTKKKDIKDGWPEGEEPRLRCTFCRRTYAGVNAKSMWRRHVYEKHRIAMSNRRDTQDRKGGRSKCIVVVHSSPLISLRAH</sequence>
<protein>
    <submittedName>
        <fullName evidence="1">Uncharacterized protein</fullName>
    </submittedName>
</protein>
<name>A0A8H7P9E1_9APHY</name>
<organism evidence="1 2">
    <name type="scientific">Rhodonia placenta</name>
    <dbReference type="NCBI Taxonomy" id="104341"/>
    <lineage>
        <taxon>Eukaryota</taxon>
        <taxon>Fungi</taxon>
        <taxon>Dikarya</taxon>
        <taxon>Basidiomycota</taxon>
        <taxon>Agaricomycotina</taxon>
        <taxon>Agaricomycetes</taxon>
        <taxon>Polyporales</taxon>
        <taxon>Adustoporiaceae</taxon>
        <taxon>Rhodonia</taxon>
    </lineage>
</organism>
<reference evidence="1" key="2">
    <citation type="journal article" name="Front. Microbiol.">
        <title>Degradative Capacity of Two Strains of Rhodonia placenta: From Phenotype to Genotype.</title>
        <authorList>
            <person name="Kolle M."/>
            <person name="Horta M.A.C."/>
            <person name="Nowrousian M."/>
            <person name="Ohm R.A."/>
            <person name="Benz J.P."/>
            <person name="Pilgard A."/>
        </authorList>
    </citation>
    <scope>NUCLEOTIDE SEQUENCE</scope>
    <source>
        <strain evidence="1">FPRL280</strain>
    </source>
</reference>
<dbReference type="Proteomes" id="UP000639403">
    <property type="component" value="Unassembled WGS sequence"/>
</dbReference>
<gene>
    <name evidence="1" type="ORF">IEO21_01816</name>
</gene>
<proteinExistence type="predicted"/>
<comment type="caution">
    <text evidence="1">The sequence shown here is derived from an EMBL/GenBank/DDBJ whole genome shotgun (WGS) entry which is preliminary data.</text>
</comment>
<accession>A0A8H7P9E1</accession>
<dbReference type="EMBL" id="JADOXO010000014">
    <property type="protein sequence ID" value="KAF9819955.1"/>
    <property type="molecule type" value="Genomic_DNA"/>
</dbReference>
<dbReference type="AlphaFoldDB" id="A0A8H7P9E1"/>
<evidence type="ECO:0000313" key="1">
    <source>
        <dbReference type="EMBL" id="KAF9819955.1"/>
    </source>
</evidence>
<evidence type="ECO:0000313" key="2">
    <source>
        <dbReference type="Proteomes" id="UP000639403"/>
    </source>
</evidence>